<dbReference type="Proteomes" id="UP000009096">
    <property type="component" value="Chromosome 1"/>
</dbReference>
<evidence type="ECO:0008006" key="4">
    <source>
        <dbReference type="Google" id="ProtNLM"/>
    </source>
</evidence>
<name>W7LKC9_GIBM7</name>
<evidence type="ECO:0000313" key="2">
    <source>
        <dbReference type="EMBL" id="EWG35990.1"/>
    </source>
</evidence>
<organism evidence="2 3">
    <name type="scientific">Gibberella moniliformis (strain M3125 / FGSC 7600)</name>
    <name type="common">Maize ear and stalk rot fungus</name>
    <name type="synonym">Fusarium verticillioides</name>
    <dbReference type="NCBI Taxonomy" id="334819"/>
    <lineage>
        <taxon>Eukaryota</taxon>
        <taxon>Fungi</taxon>
        <taxon>Dikarya</taxon>
        <taxon>Ascomycota</taxon>
        <taxon>Pezizomycotina</taxon>
        <taxon>Sordariomycetes</taxon>
        <taxon>Hypocreomycetidae</taxon>
        <taxon>Hypocreales</taxon>
        <taxon>Nectriaceae</taxon>
        <taxon>Fusarium</taxon>
        <taxon>Fusarium fujikuroi species complex</taxon>
    </lineage>
</organism>
<dbReference type="AlphaFoldDB" id="W7LKC9"/>
<dbReference type="SUPFAM" id="SSF53335">
    <property type="entry name" value="S-adenosyl-L-methionine-dependent methyltransferases"/>
    <property type="match status" value="1"/>
</dbReference>
<dbReference type="EMBL" id="CM000578">
    <property type="protein sequence ID" value="EWG35990.1"/>
    <property type="molecule type" value="Genomic_DNA"/>
</dbReference>
<evidence type="ECO:0000256" key="1">
    <source>
        <dbReference type="SAM" id="MobiDB-lite"/>
    </source>
</evidence>
<dbReference type="EMBL" id="DS022242">
    <property type="protein sequence ID" value="EWG35990.1"/>
    <property type="molecule type" value="Genomic_DNA"/>
</dbReference>
<dbReference type="Gene3D" id="3.40.50.150">
    <property type="entry name" value="Vaccinia Virus protein VP39"/>
    <property type="match status" value="1"/>
</dbReference>
<feature type="region of interest" description="Disordered" evidence="1">
    <location>
        <begin position="1"/>
        <end position="23"/>
    </location>
</feature>
<sequence length="129" mass="14125">MAHARAQDELQKRYEGSQSLEDPEVQHMISQADEMMGKPARMLIAQAGLDHSTTMNFSLLDHGCGTGLIASSLQEVIQPSILSKSRILCADINARFVDILLQRARRDQWINVDATVLDAQISSSMSAGA</sequence>
<reference evidence="2 3" key="1">
    <citation type="journal article" date="2010" name="Nature">
        <title>Comparative genomics reveals mobile pathogenicity chromosomes in Fusarium.</title>
        <authorList>
            <person name="Ma L.J."/>
            <person name="van der Does H.C."/>
            <person name="Borkovich K.A."/>
            <person name="Coleman J.J."/>
            <person name="Daboussi M.J."/>
            <person name="Di Pietro A."/>
            <person name="Dufresne M."/>
            <person name="Freitag M."/>
            <person name="Grabherr M."/>
            <person name="Henrissat B."/>
            <person name="Houterman P.M."/>
            <person name="Kang S."/>
            <person name="Shim W.B."/>
            <person name="Woloshuk C."/>
            <person name="Xie X."/>
            <person name="Xu J.R."/>
            <person name="Antoniw J."/>
            <person name="Baker S.E."/>
            <person name="Bluhm B.H."/>
            <person name="Breakspear A."/>
            <person name="Brown D.W."/>
            <person name="Butchko R.A."/>
            <person name="Chapman S."/>
            <person name="Coulson R."/>
            <person name="Coutinho P.M."/>
            <person name="Danchin E.G."/>
            <person name="Diener A."/>
            <person name="Gale L.R."/>
            <person name="Gardiner D.M."/>
            <person name="Goff S."/>
            <person name="Hammond-Kosack K.E."/>
            <person name="Hilburn K."/>
            <person name="Hua-Van A."/>
            <person name="Jonkers W."/>
            <person name="Kazan K."/>
            <person name="Kodira C.D."/>
            <person name="Koehrsen M."/>
            <person name="Kumar L."/>
            <person name="Lee Y.H."/>
            <person name="Li L."/>
            <person name="Manners J.M."/>
            <person name="Miranda-Saavedra D."/>
            <person name="Mukherjee M."/>
            <person name="Park G."/>
            <person name="Park J."/>
            <person name="Park S.Y."/>
            <person name="Proctor R.H."/>
            <person name="Regev A."/>
            <person name="Ruiz-Roldan M.C."/>
            <person name="Sain D."/>
            <person name="Sakthikumar S."/>
            <person name="Sykes S."/>
            <person name="Schwartz D.C."/>
            <person name="Turgeon B.G."/>
            <person name="Wapinski I."/>
            <person name="Yoder O."/>
            <person name="Young S."/>
            <person name="Zeng Q."/>
            <person name="Zhou S."/>
            <person name="Galagan J."/>
            <person name="Cuomo C.A."/>
            <person name="Kistler H.C."/>
            <person name="Rep M."/>
        </authorList>
    </citation>
    <scope>NUCLEOTIDE SEQUENCE [LARGE SCALE GENOMIC DNA]</scope>
    <source>
        <strain evidence="3">M3125 / FGSC 7600</strain>
    </source>
</reference>
<dbReference type="GeneID" id="30058556"/>
<dbReference type="KEGG" id="fvr:FVEG_00167"/>
<accession>W7LKC9</accession>
<dbReference type="HOGENOM" id="CLU_1948979_0_0_1"/>
<dbReference type="OrthoDB" id="5097998at2759"/>
<proteinExistence type="predicted"/>
<gene>
    <name evidence="2" type="ORF">FVEG_00167</name>
</gene>
<dbReference type="VEuPathDB" id="FungiDB:FVEG_00167"/>
<evidence type="ECO:0000313" key="3">
    <source>
        <dbReference type="Proteomes" id="UP000009096"/>
    </source>
</evidence>
<protein>
    <recommendedName>
        <fullName evidence="4">Methyltransferase domain-containing protein</fullName>
    </recommendedName>
</protein>
<keyword evidence="3" id="KW-1185">Reference proteome</keyword>
<feature type="compositionally biased region" description="Basic and acidic residues" evidence="1">
    <location>
        <begin position="1"/>
        <end position="15"/>
    </location>
</feature>
<dbReference type="RefSeq" id="XP_018742181.1">
    <property type="nucleotide sequence ID" value="XM_018886599.1"/>
</dbReference>
<dbReference type="InterPro" id="IPR029063">
    <property type="entry name" value="SAM-dependent_MTases_sf"/>
</dbReference>